<reference evidence="1 2" key="2">
    <citation type="submission" date="2020-06" db="EMBL/GenBank/DDBJ databases">
        <title>Antribacter stalactiti gen. nov., sp. nov., a new member of the family Nacardiaceae isolated from a cave.</title>
        <authorList>
            <person name="Kim I.S."/>
        </authorList>
    </citation>
    <scope>NUCLEOTIDE SEQUENCE [LARGE SCALE GENOMIC DNA]</scope>
    <source>
        <strain evidence="1 2">YC2-7</strain>
    </source>
</reference>
<dbReference type="Proteomes" id="UP000535543">
    <property type="component" value="Unassembled WGS sequence"/>
</dbReference>
<organism evidence="1 2">
    <name type="scientific">Antrihabitans stalactiti</name>
    <dbReference type="NCBI Taxonomy" id="2584121"/>
    <lineage>
        <taxon>Bacteria</taxon>
        <taxon>Bacillati</taxon>
        <taxon>Actinomycetota</taxon>
        <taxon>Actinomycetes</taxon>
        <taxon>Mycobacteriales</taxon>
        <taxon>Nocardiaceae</taxon>
        <taxon>Antrihabitans</taxon>
    </lineage>
</organism>
<evidence type="ECO:0000313" key="2">
    <source>
        <dbReference type="Proteomes" id="UP000535543"/>
    </source>
</evidence>
<evidence type="ECO:0000313" key="1">
    <source>
        <dbReference type="EMBL" id="NMN95636.1"/>
    </source>
</evidence>
<proteinExistence type="predicted"/>
<dbReference type="InterPro" id="IPR027595">
    <property type="entry name" value="CHP04338"/>
</dbReference>
<dbReference type="NCBIfam" id="TIGR04338">
    <property type="entry name" value="HEXXH_Rv0185"/>
    <property type="match status" value="1"/>
</dbReference>
<sequence>MTQTRDSQRARVYDADQLVRRVFDGADEHGVRELELFGSKITLPVERKFASVESIQTYVDAVLGLNWVRAQWERASVPVTVRARGGERAAHYEGSTATIAVPLHRGGTAWALREFVVLHEIAHHLAPPDVELAPHGPEFVGRYVELVGEIVGAEAGLVLRTTMSECGVRIG</sequence>
<accession>A0A848KD33</accession>
<dbReference type="AlphaFoldDB" id="A0A848KD33"/>
<protein>
    <submittedName>
        <fullName evidence="1">TIGR04338 family metallohydrolase</fullName>
    </submittedName>
</protein>
<dbReference type="RefSeq" id="WP_169586687.1">
    <property type="nucleotide sequence ID" value="NZ_VCQU01000003.1"/>
</dbReference>
<reference evidence="1 2" key="1">
    <citation type="submission" date="2019-05" db="EMBL/GenBank/DDBJ databases">
        <authorList>
            <person name="Lee S.D."/>
        </authorList>
    </citation>
    <scope>NUCLEOTIDE SEQUENCE [LARGE SCALE GENOMIC DNA]</scope>
    <source>
        <strain evidence="1 2">YC2-7</strain>
    </source>
</reference>
<keyword evidence="2" id="KW-1185">Reference proteome</keyword>
<gene>
    <name evidence="1" type="ORF">FGL95_11385</name>
</gene>
<comment type="caution">
    <text evidence="1">The sequence shown here is derived from an EMBL/GenBank/DDBJ whole genome shotgun (WGS) entry which is preliminary data.</text>
</comment>
<dbReference type="EMBL" id="VCQU01000003">
    <property type="protein sequence ID" value="NMN95636.1"/>
    <property type="molecule type" value="Genomic_DNA"/>
</dbReference>
<keyword evidence="1" id="KW-0378">Hydrolase</keyword>
<dbReference type="GO" id="GO:0016787">
    <property type="term" value="F:hydrolase activity"/>
    <property type="evidence" value="ECO:0007669"/>
    <property type="project" value="UniProtKB-KW"/>
</dbReference>
<name>A0A848KD33_9NOCA</name>